<keyword evidence="2" id="KW-1185">Reference proteome</keyword>
<dbReference type="AlphaFoldDB" id="A0AA36AKV4"/>
<protein>
    <submittedName>
        <fullName evidence="1">---NA</fullName>
    </submittedName>
</protein>
<name>A0AA36AKV4_OCTVU</name>
<evidence type="ECO:0000313" key="1">
    <source>
        <dbReference type="EMBL" id="CAI9718060.1"/>
    </source>
</evidence>
<gene>
    <name evidence="1" type="ORF">OCTVUL_1B011152</name>
</gene>
<accession>A0AA36AKV4</accession>
<proteinExistence type="predicted"/>
<evidence type="ECO:0000313" key="2">
    <source>
        <dbReference type="Proteomes" id="UP001162480"/>
    </source>
</evidence>
<dbReference type="EMBL" id="OX597815">
    <property type="protein sequence ID" value="CAI9718060.1"/>
    <property type="molecule type" value="Genomic_DNA"/>
</dbReference>
<organism evidence="1 2">
    <name type="scientific">Octopus vulgaris</name>
    <name type="common">Common octopus</name>
    <dbReference type="NCBI Taxonomy" id="6645"/>
    <lineage>
        <taxon>Eukaryota</taxon>
        <taxon>Metazoa</taxon>
        <taxon>Spiralia</taxon>
        <taxon>Lophotrochozoa</taxon>
        <taxon>Mollusca</taxon>
        <taxon>Cephalopoda</taxon>
        <taxon>Coleoidea</taxon>
        <taxon>Octopodiformes</taxon>
        <taxon>Octopoda</taxon>
        <taxon>Incirrata</taxon>
        <taxon>Octopodidae</taxon>
        <taxon>Octopus</taxon>
    </lineage>
</organism>
<dbReference type="Proteomes" id="UP001162480">
    <property type="component" value="Chromosome 2"/>
</dbReference>
<reference evidence="1" key="1">
    <citation type="submission" date="2023-08" db="EMBL/GenBank/DDBJ databases">
        <authorList>
            <person name="Alioto T."/>
            <person name="Alioto T."/>
            <person name="Gomez Garrido J."/>
        </authorList>
    </citation>
    <scope>NUCLEOTIDE SEQUENCE</scope>
</reference>
<sequence>MELQRIVDKSKILERSAEAKTTVIKIVLEKIRVNHIHHDPDYISSIPKATKYSRIEQGKILTVKAEGMSNWKIAEKIQ</sequence>